<dbReference type="Pfam" id="PF18942">
    <property type="entry name" value="DUF5689"/>
    <property type="match status" value="2"/>
</dbReference>
<dbReference type="PROSITE" id="PS51257">
    <property type="entry name" value="PROKAR_LIPOPROTEIN"/>
    <property type="match status" value="1"/>
</dbReference>
<dbReference type="Pfam" id="PF00932">
    <property type="entry name" value="LTD"/>
    <property type="match status" value="1"/>
</dbReference>
<evidence type="ECO:0000313" key="3">
    <source>
        <dbReference type="EMBL" id="REE83456.1"/>
    </source>
</evidence>
<feature type="signal peptide" evidence="1">
    <location>
        <begin position="1"/>
        <end position="24"/>
    </location>
</feature>
<feature type="domain" description="LTD" evidence="2">
    <location>
        <begin position="515"/>
        <end position="619"/>
    </location>
</feature>
<dbReference type="Proteomes" id="UP000256429">
    <property type="component" value="Unassembled WGS sequence"/>
</dbReference>
<reference evidence="3 4" key="1">
    <citation type="submission" date="2018-08" db="EMBL/GenBank/DDBJ databases">
        <title>Genomic Encyclopedia of Type Strains, Phase III (KMG-III): the genomes of soil and plant-associated and newly described type strains.</title>
        <authorList>
            <person name="Whitman W."/>
        </authorList>
    </citation>
    <scope>NUCLEOTIDE SEQUENCE [LARGE SCALE GENOMIC DNA]</scope>
    <source>
        <strain evidence="3 4">325-5</strain>
    </source>
</reference>
<protein>
    <submittedName>
        <fullName evidence="3">Lamin tail-like protein</fullName>
    </submittedName>
</protein>
<gene>
    <name evidence="3" type="ORF">BX611_0747</name>
</gene>
<proteinExistence type="predicted"/>
<dbReference type="EMBL" id="QTTQ01000009">
    <property type="protein sequence ID" value="REE83456.1"/>
    <property type="molecule type" value="Genomic_DNA"/>
</dbReference>
<dbReference type="AlphaFoldDB" id="A0A3D9S2C4"/>
<keyword evidence="1" id="KW-0732">Signal</keyword>
<evidence type="ECO:0000256" key="1">
    <source>
        <dbReference type="SAM" id="SignalP"/>
    </source>
</evidence>
<dbReference type="InterPro" id="IPR043744">
    <property type="entry name" value="DUF5689"/>
</dbReference>
<accession>A0A3D9S2C4</accession>
<dbReference type="InterPro" id="IPR001322">
    <property type="entry name" value="Lamin_tail_dom"/>
</dbReference>
<dbReference type="InterPro" id="IPR036415">
    <property type="entry name" value="Lamin_tail_dom_sf"/>
</dbReference>
<dbReference type="PROSITE" id="PS51841">
    <property type="entry name" value="LTD"/>
    <property type="match status" value="1"/>
</dbReference>
<comment type="caution">
    <text evidence="3">The sequence shown here is derived from an EMBL/GenBank/DDBJ whole genome shotgun (WGS) entry which is preliminary data.</text>
</comment>
<dbReference type="OrthoDB" id="1492759at2"/>
<dbReference type="Gene3D" id="2.60.40.1260">
    <property type="entry name" value="Lamin Tail domain"/>
    <property type="match status" value="1"/>
</dbReference>
<evidence type="ECO:0000313" key="4">
    <source>
        <dbReference type="Proteomes" id="UP000256429"/>
    </source>
</evidence>
<name>A0A3D9S2C4_9FLAO</name>
<keyword evidence="4" id="KW-1185">Reference proteome</keyword>
<dbReference type="RefSeq" id="WP_115878163.1">
    <property type="nucleotide sequence ID" value="NZ_QTTQ01000009.1"/>
</dbReference>
<sequence length="688" mass="76321">MKLYKKLKLTLQILAVFSIFLSCVKDNGFSTPTVDCNEPSISVTNTIAQVKDMYTFGGATIIETDVVIEGYVVSSDKSGNIYKTISIQDKPENPTSAIKISIDETDIYTKYNVGRKIYIKLKGLAVGYSFGSIQIGKAVGTELARIPSLELNNYIVRSCEVAEITPKLVTINELNEDMLEMLIEIENVQFKESELGSSYANIDNTSTVNRVLENFNSNCNLLDEVIVRNSGFADFKSQLLPEGKGNIVAIFSNYYEDYQLYIRETEDVKFTEERCNYTNAFTPTLSIAEVKEMYNEDMVEFGVNNNYIIEGYIISSDKDGNFKERLIIQDTSENPTAGIQLLIEQENIFENFKIGDKVFVKLNKLYMAEVNNVLTIGFPKGNTITEIEEEQVGSFIFNSGETFNIIPKDILISDIQNPTYKNTLVNVLNVQLVENEIGSAFAFFSGTNNGTRTLETCNESTKLTVFTSGEANFANELFPEGHGNIVGVLSTSLEVRSIDDVQFNEAHEICPVIIPKIMITEVADPKNSVASRFIELFNAGETTIDLAGWKLNKYVNGATTVSGSPIELNGITISAGDYIIIANTGFSEMFSIIPTIASSYISGNGDDVYELVDNTGTTMDIFGVIGEDGNGTNWEYLDGQAIRNLDVSQPNSVFTISEWTVFSDATNNLINYQNTPKNAPNDYSPNYR</sequence>
<evidence type="ECO:0000259" key="2">
    <source>
        <dbReference type="PROSITE" id="PS51841"/>
    </source>
</evidence>
<feature type="chain" id="PRO_5017833932" evidence="1">
    <location>
        <begin position="25"/>
        <end position="688"/>
    </location>
</feature>
<organism evidence="3 4">
    <name type="scientific">Lutibacter oceani</name>
    <dbReference type="NCBI Taxonomy" id="1853311"/>
    <lineage>
        <taxon>Bacteria</taxon>
        <taxon>Pseudomonadati</taxon>
        <taxon>Bacteroidota</taxon>
        <taxon>Flavobacteriia</taxon>
        <taxon>Flavobacteriales</taxon>
        <taxon>Flavobacteriaceae</taxon>
        <taxon>Lutibacter</taxon>
    </lineage>
</organism>
<dbReference type="SUPFAM" id="SSF74853">
    <property type="entry name" value="Lamin A/C globular tail domain"/>
    <property type="match status" value="1"/>
</dbReference>